<accession>A0A087V1T3</accession>
<dbReference type="Proteomes" id="UP000054359">
    <property type="component" value="Unassembled WGS sequence"/>
</dbReference>
<keyword evidence="2" id="KW-1185">Reference proteome</keyword>
<proteinExistence type="predicted"/>
<protein>
    <submittedName>
        <fullName evidence="1">Uncharacterized protein</fullName>
    </submittedName>
</protein>
<feature type="non-terminal residue" evidence="1">
    <location>
        <position position="52"/>
    </location>
</feature>
<evidence type="ECO:0000313" key="1">
    <source>
        <dbReference type="EMBL" id="KFM83572.1"/>
    </source>
</evidence>
<evidence type="ECO:0000313" key="2">
    <source>
        <dbReference type="Proteomes" id="UP000054359"/>
    </source>
</evidence>
<sequence>GGFLFTLKIIQERLRFEADILWAVKTTHIHLEFFKLNNCATAELKIRTELVI</sequence>
<dbReference type="EMBL" id="KL868675">
    <property type="protein sequence ID" value="KFM83572.1"/>
    <property type="molecule type" value="Genomic_DNA"/>
</dbReference>
<dbReference type="AlphaFoldDB" id="A0A087V1T3"/>
<reference evidence="1 2" key="1">
    <citation type="submission" date="2013-11" db="EMBL/GenBank/DDBJ databases">
        <title>Genome sequencing of Stegodyphus mimosarum.</title>
        <authorList>
            <person name="Bechsgaard J."/>
        </authorList>
    </citation>
    <scope>NUCLEOTIDE SEQUENCE [LARGE SCALE GENOMIC DNA]</scope>
</reference>
<name>A0A087V1T3_STEMI</name>
<gene>
    <name evidence="1" type="ORF">X975_03799</name>
</gene>
<feature type="non-terminal residue" evidence="1">
    <location>
        <position position="1"/>
    </location>
</feature>
<organism evidence="1 2">
    <name type="scientific">Stegodyphus mimosarum</name>
    <name type="common">African social velvet spider</name>
    <dbReference type="NCBI Taxonomy" id="407821"/>
    <lineage>
        <taxon>Eukaryota</taxon>
        <taxon>Metazoa</taxon>
        <taxon>Ecdysozoa</taxon>
        <taxon>Arthropoda</taxon>
        <taxon>Chelicerata</taxon>
        <taxon>Arachnida</taxon>
        <taxon>Araneae</taxon>
        <taxon>Araneomorphae</taxon>
        <taxon>Entelegynae</taxon>
        <taxon>Eresoidea</taxon>
        <taxon>Eresidae</taxon>
        <taxon>Stegodyphus</taxon>
    </lineage>
</organism>